<evidence type="ECO:0000259" key="1">
    <source>
        <dbReference type="PROSITE" id="PS50878"/>
    </source>
</evidence>
<organism evidence="2">
    <name type="scientific">Sporisorium scitamineum</name>
    <dbReference type="NCBI Taxonomy" id="49012"/>
    <lineage>
        <taxon>Eukaryota</taxon>
        <taxon>Fungi</taxon>
        <taxon>Dikarya</taxon>
        <taxon>Basidiomycota</taxon>
        <taxon>Ustilaginomycotina</taxon>
        <taxon>Ustilaginomycetes</taxon>
        <taxon>Ustilaginales</taxon>
        <taxon>Ustilaginaceae</taxon>
        <taxon>Sporisorium</taxon>
    </lineage>
</organism>
<dbReference type="Pfam" id="PF00078">
    <property type="entry name" value="RVT_1"/>
    <property type="match status" value="1"/>
</dbReference>
<dbReference type="PROSITE" id="PS50878">
    <property type="entry name" value="RT_POL"/>
    <property type="match status" value="1"/>
</dbReference>
<dbReference type="InterPro" id="IPR043502">
    <property type="entry name" value="DNA/RNA_pol_sf"/>
</dbReference>
<dbReference type="SUPFAM" id="SSF56672">
    <property type="entry name" value="DNA/RNA polymerases"/>
    <property type="match status" value="1"/>
</dbReference>
<sequence>MEPIKLQCGILQGNPMSCLLYNFSLQPMLDFAQYHHHTGTQLWWDPSVLMVVSSLAFADDMLLIVNNKCDLAKFLDVLDLYEMASNAKVNEDKSQAFFFVCIHDDNGDLAPNNVPFPVIGQSDAEIVHLGYPFRLDGGMPSATIKKQLSSIQTKVNILCVTKTTLAGRARICNSFLLLKLWHTLCLCPLPSNLQHHVIAILNPFLFLGRCNWIKHDYVVAPRHLGSLGVIDTNQMCMALLGQLVAGLLASSKPIGVQFWQALQQHL</sequence>
<protein>
    <submittedName>
        <fullName evidence="2">Related to Retrovirus-related POL polyprotein</fullName>
    </submittedName>
</protein>
<dbReference type="InterPro" id="IPR000477">
    <property type="entry name" value="RT_dom"/>
</dbReference>
<reference evidence="2" key="1">
    <citation type="submission" date="2014-06" db="EMBL/GenBank/DDBJ databases">
        <authorList>
            <person name="Ju J."/>
            <person name="Zhang J."/>
        </authorList>
    </citation>
    <scope>NUCLEOTIDE SEQUENCE</scope>
    <source>
        <strain evidence="2">SscI8</strain>
    </source>
</reference>
<dbReference type="OrthoDB" id="2556041at2759"/>
<dbReference type="EMBL" id="LK056669">
    <property type="protein sequence ID" value="CDR87727.1"/>
    <property type="molecule type" value="Genomic_DNA"/>
</dbReference>
<evidence type="ECO:0000313" key="2">
    <source>
        <dbReference type="EMBL" id="CDR87727.1"/>
    </source>
</evidence>
<dbReference type="AlphaFoldDB" id="A0A140KN03"/>
<name>A0A140KN03_9BASI</name>
<gene>
    <name evidence="2" type="ORF">SPSC_03494</name>
</gene>
<proteinExistence type="predicted"/>
<accession>A0A140KN03</accession>
<feature type="domain" description="Reverse transcriptase" evidence="1">
    <location>
        <begin position="1"/>
        <end position="133"/>
    </location>
</feature>